<keyword evidence="6" id="KW-1185">Reference proteome</keyword>
<keyword evidence="1" id="KW-0560">Oxidoreductase</keyword>
<feature type="domain" description="Aldehyde dehydrogenase" evidence="3">
    <location>
        <begin position="28"/>
        <end position="329"/>
    </location>
</feature>
<organism evidence="5 6">
    <name type="scientific">Anthostomella pinea</name>
    <dbReference type="NCBI Taxonomy" id="933095"/>
    <lineage>
        <taxon>Eukaryota</taxon>
        <taxon>Fungi</taxon>
        <taxon>Dikarya</taxon>
        <taxon>Ascomycota</taxon>
        <taxon>Pezizomycotina</taxon>
        <taxon>Sordariomycetes</taxon>
        <taxon>Xylariomycetidae</taxon>
        <taxon>Xylariales</taxon>
        <taxon>Xylariaceae</taxon>
        <taxon>Anthostomella</taxon>
    </lineage>
</organism>
<dbReference type="SUPFAM" id="SSF53720">
    <property type="entry name" value="ALDH-like"/>
    <property type="match status" value="1"/>
</dbReference>
<dbReference type="InterPro" id="IPR047110">
    <property type="entry name" value="GABD/Sad-like"/>
</dbReference>
<dbReference type="PANTHER" id="PTHR43217:SF1">
    <property type="entry name" value="SUCCINATE SEMIALDEHYDE DEHYDROGENASE [NAD(P)+] SAD"/>
    <property type="match status" value="1"/>
</dbReference>
<dbReference type="PROSITE" id="PS00070">
    <property type="entry name" value="ALDEHYDE_DEHYDR_CYS"/>
    <property type="match status" value="1"/>
</dbReference>
<dbReference type="InterPro" id="IPR016161">
    <property type="entry name" value="Ald_DH/histidinol_DH"/>
</dbReference>
<dbReference type="InterPro" id="IPR043519">
    <property type="entry name" value="NT_sf"/>
</dbReference>
<dbReference type="CDD" id="cd05403">
    <property type="entry name" value="NT_KNTase_like"/>
    <property type="match status" value="1"/>
</dbReference>
<dbReference type="GO" id="GO:0004777">
    <property type="term" value="F:succinate-semialdehyde dehydrogenase (NAD+) activity"/>
    <property type="evidence" value="ECO:0007669"/>
    <property type="project" value="TreeGrafter"/>
</dbReference>
<dbReference type="Gene3D" id="3.30.460.10">
    <property type="entry name" value="Beta Polymerase, domain 2"/>
    <property type="match status" value="1"/>
</dbReference>
<dbReference type="InterPro" id="IPR016162">
    <property type="entry name" value="Ald_DH_N"/>
</dbReference>
<dbReference type="GO" id="GO:0016779">
    <property type="term" value="F:nucleotidyltransferase activity"/>
    <property type="evidence" value="ECO:0007669"/>
    <property type="project" value="InterPro"/>
</dbReference>
<comment type="caution">
    <text evidence="5">The sequence shown here is derived from an EMBL/GenBank/DDBJ whole genome shotgun (WGS) entry which is preliminary data.</text>
</comment>
<reference evidence="5" key="1">
    <citation type="submission" date="2023-10" db="EMBL/GenBank/DDBJ databases">
        <authorList>
            <person name="Hackl T."/>
        </authorList>
    </citation>
    <scope>NUCLEOTIDE SEQUENCE</scope>
</reference>
<evidence type="ECO:0000256" key="2">
    <source>
        <dbReference type="SAM" id="Phobius"/>
    </source>
</evidence>
<evidence type="ECO:0000259" key="4">
    <source>
        <dbReference type="Pfam" id="PF01909"/>
    </source>
</evidence>
<dbReference type="PANTHER" id="PTHR43217">
    <property type="entry name" value="SUCCINATE SEMIALDEHYDE DEHYDROGENASE [NAD(P)+] SAD"/>
    <property type="match status" value="1"/>
</dbReference>
<dbReference type="AlphaFoldDB" id="A0AAI8V9H3"/>
<evidence type="ECO:0000256" key="1">
    <source>
        <dbReference type="ARBA" id="ARBA00023002"/>
    </source>
</evidence>
<feature type="transmembrane region" description="Helical" evidence="2">
    <location>
        <begin position="76"/>
        <end position="98"/>
    </location>
</feature>
<dbReference type="InterPro" id="IPR016163">
    <property type="entry name" value="Ald_DH_C"/>
</dbReference>
<dbReference type="EMBL" id="CAUWAG010000003">
    <property type="protein sequence ID" value="CAJ2500557.1"/>
    <property type="molecule type" value="Genomic_DNA"/>
</dbReference>
<keyword evidence="2" id="KW-0472">Membrane</keyword>
<accession>A0AAI8V9H3</accession>
<dbReference type="InterPro" id="IPR015590">
    <property type="entry name" value="Aldehyde_DH_dom"/>
</dbReference>
<gene>
    <name evidence="5" type="ORF">KHLLAP_LOCUS1025</name>
</gene>
<dbReference type="SUPFAM" id="SSF81301">
    <property type="entry name" value="Nucleotidyltransferase"/>
    <property type="match status" value="1"/>
</dbReference>
<dbReference type="Pfam" id="PF00171">
    <property type="entry name" value="Aldedh"/>
    <property type="match status" value="1"/>
</dbReference>
<dbReference type="InterPro" id="IPR016160">
    <property type="entry name" value="Ald_DH_CS_CYS"/>
</dbReference>
<keyword evidence="2" id="KW-0812">Transmembrane</keyword>
<proteinExistence type="predicted"/>
<dbReference type="InterPro" id="IPR002934">
    <property type="entry name" value="Polymerase_NTP_transf_dom"/>
</dbReference>
<dbReference type="Pfam" id="PF01909">
    <property type="entry name" value="NTP_transf_2"/>
    <property type="match status" value="1"/>
</dbReference>
<evidence type="ECO:0000259" key="3">
    <source>
        <dbReference type="Pfam" id="PF00171"/>
    </source>
</evidence>
<dbReference type="Proteomes" id="UP001295740">
    <property type="component" value="Unassembled WGS sequence"/>
</dbReference>
<protein>
    <submittedName>
        <fullName evidence="5">Uu.00g034100.m01.CDS01</fullName>
    </submittedName>
</protein>
<evidence type="ECO:0000313" key="6">
    <source>
        <dbReference type="Proteomes" id="UP001295740"/>
    </source>
</evidence>
<dbReference type="Gene3D" id="3.40.309.10">
    <property type="entry name" value="Aldehyde Dehydrogenase, Chain A, domain 2"/>
    <property type="match status" value="1"/>
</dbReference>
<name>A0AAI8V9H3_9PEZI</name>
<feature type="domain" description="Polymerase nucleotidyl transferase" evidence="4">
    <location>
        <begin position="442"/>
        <end position="487"/>
    </location>
</feature>
<keyword evidence="2" id="KW-1133">Transmembrane helix</keyword>
<dbReference type="Gene3D" id="3.40.605.10">
    <property type="entry name" value="Aldehyde Dehydrogenase, Chain A, domain 1"/>
    <property type="match status" value="1"/>
</dbReference>
<evidence type="ECO:0000313" key="5">
    <source>
        <dbReference type="EMBL" id="CAJ2500557.1"/>
    </source>
</evidence>
<sequence length="634" mass="71150">MSSSNTTMVKKLTFAQMKSLCAAYAGHLQKHHQDIAKVMTAYQSHAVTAVKIERSVECLTSLDEIKQYLTKRTKRVCTFFPLNLPVYSLVLFAMIPSLTADEVFLRPPQTMIPVFNQLLASLSLPKSFPNIHVAFSDRETFVRECVADADVTIFTGKKTNARHVLQTTKKDSLFLFNGWGCNPIVVAADANIELAAERAAEAKLFNSGQDCAGPDNILVHRDVADQFLTHLKQIVDDAKVGDYSDPDVLVGRIAEESALVRLASFLLKHRAETIYGGVIDFPKAIVHPTMIVAPLSQQTNYEEFFSPIFYINIYDDDSQLAKYFDDPRYKANDMYVSLFGTSAYVSTLKRSIVHKEQTILDVERGNSAYGGYSFGASFVATNGKIEARPILVPKEMFQFLEAKAFKSAVSAPRKIAAAEQKRICQDIATTVEREFSDNLVFGFVFGSVAKGLATSNSDIDTMVVVKVDKPAQRQSYLAFMESYHKKHDLSYDPVYPVELITLDELNQSLATLDSITMDLDHISKDDWDASFWTAVFCGMKRGIVGNEKFMYQLARSVGKYPEIWKQQMIDQLEHRVENLDNDEVAAAMNAIRKMSFDDVQKLFTKQNYESDQHRMKDFQEKFGSAAEALLGGES</sequence>